<keyword evidence="2" id="KW-1185">Reference proteome</keyword>
<evidence type="ECO:0000313" key="1">
    <source>
        <dbReference type="EMBL" id="CAD8184267.1"/>
    </source>
</evidence>
<sequence>MHHKKEQVRELYEVLALSKEVDEEILPILINILKKERIQDCLEFLSQDQNQFHIKIESQKLKNLQMLGKEQPLNGEQNIKRIIDILKQLGIMNLINTRQMITKKAKRN</sequence>
<dbReference type="EMBL" id="CAJJDP010000081">
    <property type="protein sequence ID" value="CAD8184267.1"/>
    <property type="molecule type" value="Genomic_DNA"/>
</dbReference>
<dbReference type="AlphaFoldDB" id="A0A8S1W660"/>
<comment type="caution">
    <text evidence="1">The sequence shown here is derived from an EMBL/GenBank/DDBJ whole genome shotgun (WGS) entry which is preliminary data.</text>
</comment>
<dbReference type="Proteomes" id="UP000683925">
    <property type="component" value="Unassembled WGS sequence"/>
</dbReference>
<reference evidence="1" key="1">
    <citation type="submission" date="2021-01" db="EMBL/GenBank/DDBJ databases">
        <authorList>
            <consortium name="Genoscope - CEA"/>
            <person name="William W."/>
        </authorList>
    </citation>
    <scope>NUCLEOTIDE SEQUENCE</scope>
</reference>
<organism evidence="1 2">
    <name type="scientific">Paramecium octaurelia</name>
    <dbReference type="NCBI Taxonomy" id="43137"/>
    <lineage>
        <taxon>Eukaryota</taxon>
        <taxon>Sar</taxon>
        <taxon>Alveolata</taxon>
        <taxon>Ciliophora</taxon>
        <taxon>Intramacronucleata</taxon>
        <taxon>Oligohymenophorea</taxon>
        <taxon>Peniculida</taxon>
        <taxon>Parameciidae</taxon>
        <taxon>Paramecium</taxon>
    </lineage>
</organism>
<proteinExistence type="predicted"/>
<protein>
    <submittedName>
        <fullName evidence="1">Uncharacterized protein</fullName>
    </submittedName>
</protein>
<dbReference type="OMA" id="DENHRHC"/>
<accession>A0A8S1W660</accession>
<name>A0A8S1W660_PAROT</name>
<evidence type="ECO:0000313" key="2">
    <source>
        <dbReference type="Proteomes" id="UP000683925"/>
    </source>
</evidence>
<dbReference type="OrthoDB" id="312284at2759"/>
<gene>
    <name evidence="1" type="ORF">POCTA_138.1.T0820238</name>
</gene>